<dbReference type="EMBL" id="JBEPIJ010000019">
    <property type="protein sequence ID" value="MES0875031.1"/>
    <property type="molecule type" value="Genomic_DNA"/>
</dbReference>
<feature type="domain" description="YMGG-like Gly-zipper" evidence="2">
    <location>
        <begin position="25"/>
        <end position="61"/>
    </location>
</feature>
<feature type="chain" id="PRO_5045885989" description="YMGG-like Gly-zipper domain-containing protein" evidence="1">
    <location>
        <begin position="23"/>
        <end position="139"/>
    </location>
</feature>
<sequence>MKKGLRVCAVALGLGLSAPVMADDRVIGAVIGGTAGGAVGYQLGGEDGAAIGALVGAVVGAELADDHGHRPHRHPRHYDAYPYHRHLDYAPPPHAAVWGHRPPVRVIYVDHGRSGYHADRRHRDHWRDHRHRHGRYCDH</sequence>
<keyword evidence="1" id="KW-0732">Signal</keyword>
<feature type="signal peptide" evidence="1">
    <location>
        <begin position="1"/>
        <end position="22"/>
    </location>
</feature>
<gene>
    <name evidence="3" type="ORF">ABSH63_13580</name>
</gene>
<dbReference type="Proteomes" id="UP001465331">
    <property type="component" value="Unassembled WGS sequence"/>
</dbReference>
<organism evidence="3 4">
    <name type="scientific">Sinimarinibacterium thermocellulolyticum</name>
    <dbReference type="NCBI Taxonomy" id="3170016"/>
    <lineage>
        <taxon>Bacteria</taxon>
        <taxon>Pseudomonadati</taxon>
        <taxon>Pseudomonadota</taxon>
        <taxon>Gammaproteobacteria</taxon>
        <taxon>Nevskiales</taxon>
        <taxon>Nevskiaceae</taxon>
        <taxon>Sinimarinibacterium</taxon>
    </lineage>
</organism>
<keyword evidence="4" id="KW-1185">Reference proteome</keyword>
<name>A0ABV2ACR5_9GAMM</name>
<evidence type="ECO:0000259" key="2">
    <source>
        <dbReference type="Pfam" id="PF13441"/>
    </source>
</evidence>
<dbReference type="Pfam" id="PF13441">
    <property type="entry name" value="Gly-zipper_YMGG"/>
    <property type="match status" value="1"/>
</dbReference>
<evidence type="ECO:0000313" key="3">
    <source>
        <dbReference type="EMBL" id="MES0875031.1"/>
    </source>
</evidence>
<protein>
    <recommendedName>
        <fullName evidence="2">YMGG-like Gly-zipper domain-containing protein</fullName>
    </recommendedName>
</protein>
<dbReference type="InterPro" id="IPR027367">
    <property type="entry name" value="Gly-zipper_YMGG"/>
</dbReference>
<reference evidence="3 4" key="1">
    <citation type="submission" date="2024-06" db="EMBL/GenBank/DDBJ databases">
        <authorList>
            <person name="Li Z."/>
            <person name="Jiang Y."/>
        </authorList>
    </citation>
    <scope>NUCLEOTIDE SEQUENCE [LARGE SCALE GENOMIC DNA]</scope>
    <source>
        <strain evidence="3 4">HSW-8</strain>
    </source>
</reference>
<evidence type="ECO:0000313" key="4">
    <source>
        <dbReference type="Proteomes" id="UP001465331"/>
    </source>
</evidence>
<evidence type="ECO:0000256" key="1">
    <source>
        <dbReference type="SAM" id="SignalP"/>
    </source>
</evidence>
<accession>A0ABV2ACR5</accession>
<proteinExistence type="predicted"/>
<comment type="caution">
    <text evidence="3">The sequence shown here is derived from an EMBL/GenBank/DDBJ whole genome shotgun (WGS) entry which is preliminary data.</text>
</comment>